<dbReference type="AlphaFoldDB" id="X1HLF7"/>
<evidence type="ECO:0000259" key="3">
    <source>
        <dbReference type="Pfam" id="PF09394"/>
    </source>
</evidence>
<evidence type="ECO:0000256" key="1">
    <source>
        <dbReference type="ARBA" id="ARBA00022690"/>
    </source>
</evidence>
<keyword evidence="2" id="KW-0789">Thiol protease inhibitor</keyword>
<dbReference type="EMBL" id="BARU01019604">
    <property type="protein sequence ID" value="GAH54669.1"/>
    <property type="molecule type" value="Genomic_DNA"/>
</dbReference>
<evidence type="ECO:0000313" key="4">
    <source>
        <dbReference type="EMBL" id="GAH54669.1"/>
    </source>
</evidence>
<keyword evidence="1" id="KW-0646">Protease inhibitor</keyword>
<protein>
    <recommendedName>
        <fullName evidence="3">Proteinase inhibitor I42 chagasin domain-containing protein</fullName>
    </recommendedName>
</protein>
<dbReference type="InterPro" id="IPR018990">
    <property type="entry name" value="Prot_inh_I42_chagasin"/>
</dbReference>
<reference evidence="4" key="1">
    <citation type="journal article" date="2014" name="Front. Microbiol.">
        <title>High frequency of phylogenetically diverse reductive dehalogenase-homologous genes in deep subseafloor sedimentary metagenomes.</title>
        <authorList>
            <person name="Kawai M."/>
            <person name="Futagami T."/>
            <person name="Toyoda A."/>
            <person name="Takaki Y."/>
            <person name="Nishi S."/>
            <person name="Hori S."/>
            <person name="Arai W."/>
            <person name="Tsubouchi T."/>
            <person name="Morono Y."/>
            <person name="Uchiyama I."/>
            <person name="Ito T."/>
            <person name="Fujiyama A."/>
            <person name="Inagaki F."/>
            <person name="Takami H."/>
        </authorList>
    </citation>
    <scope>NUCLEOTIDE SEQUENCE</scope>
    <source>
        <strain evidence="4">Expedition CK06-06</strain>
    </source>
</reference>
<evidence type="ECO:0000256" key="2">
    <source>
        <dbReference type="ARBA" id="ARBA00022704"/>
    </source>
</evidence>
<comment type="caution">
    <text evidence="4">The sequence shown here is derived from an EMBL/GenBank/DDBJ whole genome shotgun (WGS) entry which is preliminary data.</text>
</comment>
<proteinExistence type="predicted"/>
<accession>X1HLF7</accession>
<dbReference type="Pfam" id="PF09394">
    <property type="entry name" value="Inhibitor_I42"/>
    <property type="match status" value="1"/>
</dbReference>
<feature type="domain" description="Proteinase inhibitor I42 chagasin" evidence="3">
    <location>
        <begin position="6"/>
        <end position="62"/>
    </location>
</feature>
<dbReference type="SUPFAM" id="SSF141066">
    <property type="entry name" value="ICP-like"/>
    <property type="match status" value="1"/>
</dbReference>
<name>X1HLF7_9ZZZZ</name>
<gene>
    <name evidence="4" type="ORF">S03H2_32270</name>
</gene>
<dbReference type="InterPro" id="IPR036331">
    <property type="entry name" value="Chagasin-like_sf"/>
</dbReference>
<dbReference type="Gene3D" id="2.60.40.2020">
    <property type="match status" value="1"/>
</dbReference>
<organism evidence="4">
    <name type="scientific">marine sediment metagenome</name>
    <dbReference type="NCBI Taxonomy" id="412755"/>
    <lineage>
        <taxon>unclassified sequences</taxon>
        <taxon>metagenomes</taxon>
        <taxon>ecological metagenomes</taxon>
    </lineage>
</organism>
<sequence length="99" mass="11235">MLRAEGILRQVGVEFKPESDLLGAPGEMILSFEAVGLGSIDLELVYWRPWEKEPVKTYFVTVKVGSYHNNLTSTSDLSSPQLPSAFDWRWSCLYRYTGC</sequence>
<dbReference type="GO" id="GO:0004869">
    <property type="term" value="F:cysteine-type endopeptidase inhibitor activity"/>
    <property type="evidence" value="ECO:0007669"/>
    <property type="project" value="UniProtKB-KW"/>
</dbReference>